<reference evidence="3 4" key="2">
    <citation type="submission" date="2019-01" db="EMBL/GenBank/DDBJ databases">
        <authorList>
            <person name="Li Y."/>
        </authorList>
    </citation>
    <scope>NUCLEOTIDE SEQUENCE [LARGE SCALE GENOMIC DNA]</scope>
    <source>
        <strain evidence="3 4">D19-10-3-21</strain>
    </source>
</reference>
<dbReference type="OrthoDB" id="9807255at2"/>
<evidence type="ECO:0000313" key="4">
    <source>
        <dbReference type="Proteomes" id="UP000285295"/>
    </source>
</evidence>
<dbReference type="RefSeq" id="WP_128238304.1">
    <property type="nucleotide sequence ID" value="NZ_SAUX01000023.1"/>
</dbReference>
<proteinExistence type="predicted"/>
<organism evidence="3 4">
    <name type="scientific">Paenirhodobacter populi</name>
    <dbReference type="NCBI Taxonomy" id="2306993"/>
    <lineage>
        <taxon>Bacteria</taxon>
        <taxon>Pseudomonadati</taxon>
        <taxon>Pseudomonadota</taxon>
        <taxon>Alphaproteobacteria</taxon>
        <taxon>Rhodobacterales</taxon>
        <taxon>Rhodobacter group</taxon>
        <taxon>Paenirhodobacter</taxon>
    </lineage>
</organism>
<dbReference type="PANTHER" id="PTHR34580">
    <property type="match status" value="1"/>
</dbReference>
<dbReference type="InterPro" id="IPR036390">
    <property type="entry name" value="WH_DNA-bd_sf"/>
</dbReference>
<accession>A0A443K383</accession>
<dbReference type="InterPro" id="IPR051534">
    <property type="entry name" value="CBASS_pafABC_assoc_protein"/>
</dbReference>
<dbReference type="AlphaFoldDB" id="A0A443K383"/>
<dbReference type="Gene3D" id="1.10.10.10">
    <property type="entry name" value="Winged helix-like DNA-binding domain superfamily/Winged helix DNA-binding domain"/>
    <property type="match status" value="1"/>
</dbReference>
<dbReference type="EMBL" id="SAUX01000023">
    <property type="protein sequence ID" value="RWR27231.1"/>
    <property type="molecule type" value="Genomic_DNA"/>
</dbReference>
<sequence length="229" mass="25862">MGRSTRLLALLQALRRRHQPVTAATLARELEVSERTIYRDLSELATQGAPIKGEAGVGYVLRPGFFLPPLMLTQDETEAVLLGLRYVGQRGDDVLNKAAENARAKINSVLSEDMQAIAIAPMTIPGPDGKQFPENKVSLTLLRSAIRMQKRLSIAYVDQAERHSRRVVWPIQIGFMDTARVLSAWCELRDDFRFFRTDRILAAELGERYPARRADLVRTFQTQMQNPIT</sequence>
<name>A0A443K383_9RHOB</name>
<evidence type="ECO:0000259" key="1">
    <source>
        <dbReference type="Pfam" id="PF08279"/>
    </source>
</evidence>
<reference evidence="3 4" key="1">
    <citation type="submission" date="2019-01" db="EMBL/GenBank/DDBJ databases">
        <title>Sinorhodobacter populi sp. nov. isolated from the symptomatic bark tissue of Populus euramericana canker.</title>
        <authorList>
            <person name="Xu G."/>
        </authorList>
    </citation>
    <scope>NUCLEOTIDE SEQUENCE [LARGE SCALE GENOMIC DNA]</scope>
    <source>
        <strain evidence="3 4">D19-10-3-21</strain>
    </source>
</reference>
<feature type="domain" description="WYL" evidence="2">
    <location>
        <begin position="139"/>
        <end position="204"/>
    </location>
</feature>
<feature type="domain" description="Helix-turn-helix type 11" evidence="1">
    <location>
        <begin position="6"/>
        <end position="59"/>
    </location>
</feature>
<dbReference type="PROSITE" id="PS52050">
    <property type="entry name" value="WYL"/>
    <property type="match status" value="1"/>
</dbReference>
<dbReference type="InterPro" id="IPR013196">
    <property type="entry name" value="HTH_11"/>
</dbReference>
<dbReference type="Pfam" id="PF13280">
    <property type="entry name" value="WYL"/>
    <property type="match status" value="1"/>
</dbReference>
<evidence type="ECO:0000313" key="3">
    <source>
        <dbReference type="EMBL" id="RWR27231.1"/>
    </source>
</evidence>
<dbReference type="Pfam" id="PF08279">
    <property type="entry name" value="HTH_11"/>
    <property type="match status" value="1"/>
</dbReference>
<evidence type="ECO:0000259" key="2">
    <source>
        <dbReference type="Pfam" id="PF13280"/>
    </source>
</evidence>
<dbReference type="PANTHER" id="PTHR34580:SF3">
    <property type="entry name" value="PROTEIN PAFB"/>
    <property type="match status" value="1"/>
</dbReference>
<dbReference type="InterPro" id="IPR026881">
    <property type="entry name" value="WYL_dom"/>
</dbReference>
<dbReference type="SUPFAM" id="SSF46785">
    <property type="entry name" value="Winged helix' DNA-binding domain"/>
    <property type="match status" value="1"/>
</dbReference>
<protein>
    <submittedName>
        <fullName evidence="3">YafY family transcriptional regulator</fullName>
    </submittedName>
</protein>
<gene>
    <name evidence="3" type="ORF">D2T31_17360</name>
</gene>
<dbReference type="Proteomes" id="UP000285295">
    <property type="component" value="Unassembled WGS sequence"/>
</dbReference>
<comment type="caution">
    <text evidence="3">The sequence shown here is derived from an EMBL/GenBank/DDBJ whole genome shotgun (WGS) entry which is preliminary data.</text>
</comment>
<dbReference type="InterPro" id="IPR036388">
    <property type="entry name" value="WH-like_DNA-bd_sf"/>
</dbReference>